<sequence>MAVQSINGHTDAKSPSVPYIDLSFDIRDLDSSVLKLVYWIRPKWRDCSEQLVIIKFTEGITNTLLQVSRRRPGAPPTEADSDAILMRAYGNGTDLIIDRDREAISHGLLADRRMAPPLLARFQNGLLYGFIPGKVCTAQDLTREPVWRGVAQKLGEWHARVPISGISSQAPMPNGTSGNTNGHCLVNKLDNMRSHARALASRRPVPNVWSVMQNWVNALSVNTDKERARKAMLQQEMERSFEELDSEDGIGEHGFVFAHCDLLCANVIQLQSPDAPTTPDVQPVTFIDYEYATPAPAVFDISNHFAEWAGYDCDYSMVPTKSIRRGFLQEYVASYSKHSKQKMDESTVDRLYQDIDRWRGIPGLYWGIWALIQARISQIDFDYAKYAEERLGEYIAWRHEADGTRLREGRKQPLRERRWAEE</sequence>
<dbReference type="Pfam" id="PF01633">
    <property type="entry name" value="Choline_kinase"/>
    <property type="match status" value="1"/>
</dbReference>
<dbReference type="CDD" id="cd05157">
    <property type="entry name" value="ETNK_euk"/>
    <property type="match status" value="1"/>
</dbReference>
<comment type="caution">
    <text evidence="4">The sequence shown here is derived from an EMBL/GenBank/DDBJ whole genome shotgun (WGS) entry which is preliminary data.</text>
</comment>
<comment type="similarity">
    <text evidence="2">Belongs to the choline/ethanolamine kinase family.</text>
</comment>
<name>A0AAN8IQE6_9EURO</name>
<dbReference type="GO" id="GO:0005737">
    <property type="term" value="C:cytoplasm"/>
    <property type="evidence" value="ECO:0007669"/>
    <property type="project" value="TreeGrafter"/>
</dbReference>
<evidence type="ECO:0000256" key="3">
    <source>
        <dbReference type="ARBA" id="ARBA00038874"/>
    </source>
</evidence>
<dbReference type="PANTHER" id="PTHR22603">
    <property type="entry name" value="CHOLINE/ETHANOALAMINE KINASE"/>
    <property type="match status" value="1"/>
</dbReference>
<dbReference type="InterPro" id="IPR011009">
    <property type="entry name" value="Kinase-like_dom_sf"/>
</dbReference>
<organism evidence="4 5">
    <name type="scientific">Knufia fluminis</name>
    <dbReference type="NCBI Taxonomy" id="191047"/>
    <lineage>
        <taxon>Eukaryota</taxon>
        <taxon>Fungi</taxon>
        <taxon>Dikarya</taxon>
        <taxon>Ascomycota</taxon>
        <taxon>Pezizomycotina</taxon>
        <taxon>Eurotiomycetes</taxon>
        <taxon>Chaetothyriomycetidae</taxon>
        <taxon>Chaetothyriales</taxon>
        <taxon>Trichomeriaceae</taxon>
        <taxon>Knufia</taxon>
    </lineage>
</organism>
<evidence type="ECO:0000313" key="5">
    <source>
        <dbReference type="Proteomes" id="UP001316803"/>
    </source>
</evidence>
<proteinExistence type="inferred from homology"/>
<evidence type="ECO:0000256" key="2">
    <source>
        <dbReference type="ARBA" id="ARBA00038211"/>
    </source>
</evidence>
<dbReference type="PANTHER" id="PTHR22603:SF66">
    <property type="entry name" value="ETHANOLAMINE KINASE"/>
    <property type="match status" value="1"/>
</dbReference>
<keyword evidence="5" id="KW-1185">Reference proteome</keyword>
<dbReference type="GO" id="GO:0006646">
    <property type="term" value="P:phosphatidylethanolamine biosynthetic process"/>
    <property type="evidence" value="ECO:0007669"/>
    <property type="project" value="TreeGrafter"/>
</dbReference>
<dbReference type="Gene3D" id="3.90.1200.10">
    <property type="match status" value="1"/>
</dbReference>
<evidence type="ECO:0000313" key="4">
    <source>
        <dbReference type="EMBL" id="KAK5955957.1"/>
    </source>
</evidence>
<reference evidence="4 5" key="1">
    <citation type="submission" date="2022-12" db="EMBL/GenBank/DDBJ databases">
        <title>Genomic features and morphological characterization of a novel Knufia sp. strain isolated from spacecraft assembly facility.</title>
        <authorList>
            <person name="Teixeira M."/>
            <person name="Chander A.M."/>
            <person name="Stajich J.E."/>
            <person name="Venkateswaran K."/>
        </authorList>
    </citation>
    <scope>NUCLEOTIDE SEQUENCE [LARGE SCALE GENOMIC DNA]</scope>
    <source>
        <strain evidence="4 5">FJI-L2-BK-P2</strain>
    </source>
</reference>
<dbReference type="AlphaFoldDB" id="A0AAN8IQE6"/>
<comment type="pathway">
    <text evidence="1">Phospholipid metabolism; phosphatidylethanolamine biosynthesis; phosphatidylethanolamine from ethanolamine: step 1/3.</text>
</comment>
<protein>
    <recommendedName>
        <fullName evidence="3">ethanolamine kinase</fullName>
        <ecNumber evidence="3">2.7.1.82</ecNumber>
    </recommendedName>
</protein>
<evidence type="ECO:0000256" key="1">
    <source>
        <dbReference type="ARBA" id="ARBA00037883"/>
    </source>
</evidence>
<dbReference type="EC" id="2.7.1.82" evidence="3"/>
<dbReference type="GO" id="GO:0004305">
    <property type="term" value="F:ethanolamine kinase activity"/>
    <property type="evidence" value="ECO:0007669"/>
    <property type="project" value="UniProtKB-EC"/>
</dbReference>
<accession>A0AAN8IQE6</accession>
<gene>
    <name evidence="4" type="ORF">OHC33_002530</name>
</gene>
<dbReference type="EMBL" id="JAKLMC020000005">
    <property type="protein sequence ID" value="KAK5955957.1"/>
    <property type="molecule type" value="Genomic_DNA"/>
</dbReference>
<dbReference type="Proteomes" id="UP001316803">
    <property type="component" value="Unassembled WGS sequence"/>
</dbReference>
<dbReference type="Gene3D" id="3.30.200.20">
    <property type="entry name" value="Phosphorylase Kinase, domain 1"/>
    <property type="match status" value="1"/>
</dbReference>
<dbReference type="SUPFAM" id="SSF56112">
    <property type="entry name" value="Protein kinase-like (PK-like)"/>
    <property type="match status" value="1"/>
</dbReference>